<evidence type="ECO:0000256" key="1">
    <source>
        <dbReference type="SAM" id="Phobius"/>
    </source>
</evidence>
<dbReference type="AlphaFoldDB" id="A0A7D6ZBG7"/>
<sequence length="93" mass="9735">MFGRSGRWWLGTVLHQVSRSPGTSAAVLFLVLDDGTEVITFPRLNWAVVAIVLLAILGAGVALMILISAADFDDAPTPGPAPPATCDMFCPAP</sequence>
<gene>
    <name evidence="2" type="ORF">H0264_31180</name>
</gene>
<dbReference type="EMBL" id="CP059399">
    <property type="protein sequence ID" value="QLY29658.1"/>
    <property type="molecule type" value="Genomic_DNA"/>
</dbReference>
<name>A0A7D6ZBG7_9NOCA</name>
<evidence type="ECO:0000313" key="2">
    <source>
        <dbReference type="EMBL" id="QLY29658.1"/>
    </source>
</evidence>
<organism evidence="2 3">
    <name type="scientific">Nocardia huaxiensis</name>
    <dbReference type="NCBI Taxonomy" id="2755382"/>
    <lineage>
        <taxon>Bacteria</taxon>
        <taxon>Bacillati</taxon>
        <taxon>Actinomycetota</taxon>
        <taxon>Actinomycetes</taxon>
        <taxon>Mycobacteriales</taxon>
        <taxon>Nocardiaceae</taxon>
        <taxon>Nocardia</taxon>
    </lineage>
</organism>
<feature type="transmembrane region" description="Helical" evidence="1">
    <location>
        <begin position="46"/>
        <end position="70"/>
    </location>
</feature>
<keyword evidence="1" id="KW-0472">Membrane</keyword>
<dbReference type="RefSeq" id="WP_181580862.1">
    <property type="nucleotide sequence ID" value="NZ_CP059399.1"/>
</dbReference>
<reference evidence="2 3" key="1">
    <citation type="submission" date="2020-07" db="EMBL/GenBank/DDBJ databases">
        <authorList>
            <person name="Zhuang K."/>
            <person name="Ran Y."/>
        </authorList>
    </citation>
    <scope>NUCLEOTIDE SEQUENCE [LARGE SCALE GENOMIC DNA]</scope>
    <source>
        <strain evidence="2 3">WCH-YHL-001</strain>
    </source>
</reference>
<dbReference type="KEGG" id="nhu:H0264_31180"/>
<keyword evidence="1" id="KW-1133">Transmembrane helix</keyword>
<dbReference type="Proteomes" id="UP000515512">
    <property type="component" value="Chromosome"/>
</dbReference>
<protein>
    <submittedName>
        <fullName evidence="2">Uncharacterized protein</fullName>
    </submittedName>
</protein>
<accession>A0A7D6ZBG7</accession>
<keyword evidence="1" id="KW-0812">Transmembrane</keyword>
<proteinExistence type="predicted"/>
<keyword evidence="3" id="KW-1185">Reference proteome</keyword>
<evidence type="ECO:0000313" key="3">
    <source>
        <dbReference type="Proteomes" id="UP000515512"/>
    </source>
</evidence>